<name>A0ACB9CZ72_CICIN</name>
<sequence>MSPRVMEGDTVGDGAVEHDGLGEIARRAAASAFWFRRRVVILREKCFEIDDPFKQSFLTPMGNESKPNKPHYDITLSRRTRKPHSRARFGEKVSALNDNDEDKEVEKEKGKKFIDIISEKEEDPEYRSSLGEHFTEEDNQLQLVVKQHEKGDDGASLKKMVSRCAKMWGHMIKIKGGSRKKRVLHLTM</sequence>
<reference evidence="2" key="1">
    <citation type="journal article" date="2022" name="Mol. Ecol. Resour.">
        <title>The genomes of chicory, endive, great burdock and yacon provide insights into Asteraceae palaeo-polyploidization history and plant inulin production.</title>
        <authorList>
            <person name="Fan W."/>
            <person name="Wang S."/>
            <person name="Wang H."/>
            <person name="Wang A."/>
            <person name="Jiang F."/>
            <person name="Liu H."/>
            <person name="Zhao H."/>
            <person name="Xu D."/>
            <person name="Zhang Y."/>
        </authorList>
    </citation>
    <scope>NUCLEOTIDE SEQUENCE [LARGE SCALE GENOMIC DNA]</scope>
    <source>
        <strain evidence="2">cv. Punajuju</strain>
    </source>
</reference>
<dbReference type="Proteomes" id="UP001055811">
    <property type="component" value="Linkage Group LG05"/>
</dbReference>
<accession>A0ACB9CZ72</accession>
<reference evidence="1 2" key="2">
    <citation type="journal article" date="2022" name="Mol. Ecol. Resour.">
        <title>The genomes of chicory, endive, great burdock and yacon provide insights into Asteraceae paleo-polyploidization history and plant inulin production.</title>
        <authorList>
            <person name="Fan W."/>
            <person name="Wang S."/>
            <person name="Wang H."/>
            <person name="Wang A."/>
            <person name="Jiang F."/>
            <person name="Liu H."/>
            <person name="Zhao H."/>
            <person name="Xu D."/>
            <person name="Zhang Y."/>
        </authorList>
    </citation>
    <scope>NUCLEOTIDE SEQUENCE [LARGE SCALE GENOMIC DNA]</scope>
    <source>
        <strain evidence="2">cv. Punajuju</strain>
        <tissue evidence="1">Leaves</tissue>
    </source>
</reference>
<dbReference type="EMBL" id="CM042013">
    <property type="protein sequence ID" value="KAI3739498.1"/>
    <property type="molecule type" value="Genomic_DNA"/>
</dbReference>
<evidence type="ECO:0000313" key="1">
    <source>
        <dbReference type="EMBL" id="KAI3739498.1"/>
    </source>
</evidence>
<evidence type="ECO:0000313" key="2">
    <source>
        <dbReference type="Proteomes" id="UP001055811"/>
    </source>
</evidence>
<proteinExistence type="predicted"/>
<organism evidence="1 2">
    <name type="scientific">Cichorium intybus</name>
    <name type="common">Chicory</name>
    <dbReference type="NCBI Taxonomy" id="13427"/>
    <lineage>
        <taxon>Eukaryota</taxon>
        <taxon>Viridiplantae</taxon>
        <taxon>Streptophyta</taxon>
        <taxon>Embryophyta</taxon>
        <taxon>Tracheophyta</taxon>
        <taxon>Spermatophyta</taxon>
        <taxon>Magnoliopsida</taxon>
        <taxon>eudicotyledons</taxon>
        <taxon>Gunneridae</taxon>
        <taxon>Pentapetalae</taxon>
        <taxon>asterids</taxon>
        <taxon>campanulids</taxon>
        <taxon>Asterales</taxon>
        <taxon>Asteraceae</taxon>
        <taxon>Cichorioideae</taxon>
        <taxon>Cichorieae</taxon>
        <taxon>Cichoriinae</taxon>
        <taxon>Cichorium</taxon>
    </lineage>
</organism>
<comment type="caution">
    <text evidence="1">The sequence shown here is derived from an EMBL/GenBank/DDBJ whole genome shotgun (WGS) entry which is preliminary data.</text>
</comment>
<gene>
    <name evidence="1" type="ORF">L2E82_29904</name>
</gene>
<protein>
    <submittedName>
        <fullName evidence="1">Uncharacterized protein</fullName>
    </submittedName>
</protein>
<keyword evidence="2" id="KW-1185">Reference proteome</keyword>